<evidence type="ECO:0000259" key="6">
    <source>
        <dbReference type="PROSITE" id="PS50977"/>
    </source>
</evidence>
<evidence type="ECO:0000313" key="7">
    <source>
        <dbReference type="EMBL" id="SPJ28592.1"/>
    </source>
</evidence>
<dbReference type="RefSeq" id="WP_165821407.1">
    <property type="nucleotide sequence ID" value="NZ_ONZG01000004.1"/>
</dbReference>
<dbReference type="PANTHER" id="PTHR47506">
    <property type="entry name" value="TRANSCRIPTIONAL REGULATORY PROTEIN"/>
    <property type="match status" value="1"/>
</dbReference>
<evidence type="ECO:0000256" key="1">
    <source>
        <dbReference type="ARBA" id="ARBA00023015"/>
    </source>
</evidence>
<reference evidence="8" key="1">
    <citation type="submission" date="2018-03" db="EMBL/GenBank/DDBJ databases">
        <authorList>
            <person name="Rodrigo-Torres L."/>
            <person name="Arahal R. D."/>
            <person name="Lucena T."/>
        </authorList>
    </citation>
    <scope>NUCLEOTIDE SEQUENCE [LARGE SCALE GENOMIC DNA]</scope>
    <source>
        <strain evidence="8">CECT 7615</strain>
    </source>
</reference>
<keyword evidence="2 4" id="KW-0238">DNA-binding</keyword>
<dbReference type="AlphaFoldDB" id="A0A2R8C868"/>
<dbReference type="InterPro" id="IPR009057">
    <property type="entry name" value="Homeodomain-like_sf"/>
</dbReference>
<dbReference type="Proteomes" id="UP000244898">
    <property type="component" value="Unassembled WGS sequence"/>
</dbReference>
<accession>A0A2R8C868</accession>
<keyword evidence="8" id="KW-1185">Reference proteome</keyword>
<name>A0A2R8C868_9RHOB</name>
<evidence type="ECO:0000256" key="2">
    <source>
        <dbReference type="ARBA" id="ARBA00023125"/>
    </source>
</evidence>
<dbReference type="Gene3D" id="1.10.357.10">
    <property type="entry name" value="Tetracycline Repressor, domain 2"/>
    <property type="match status" value="1"/>
</dbReference>
<evidence type="ECO:0000256" key="4">
    <source>
        <dbReference type="PROSITE-ProRule" id="PRU00335"/>
    </source>
</evidence>
<organism evidence="7 8">
    <name type="scientific">Falsiruegeria mediterranea M17</name>
    <dbReference type="NCBI Taxonomy" id="1200281"/>
    <lineage>
        <taxon>Bacteria</taxon>
        <taxon>Pseudomonadati</taxon>
        <taxon>Pseudomonadota</taxon>
        <taxon>Alphaproteobacteria</taxon>
        <taxon>Rhodobacterales</taxon>
        <taxon>Roseobacteraceae</taxon>
        <taxon>Falsiruegeria</taxon>
    </lineage>
</organism>
<proteinExistence type="predicted"/>
<dbReference type="EMBL" id="ONZG01000004">
    <property type="protein sequence ID" value="SPJ28592.1"/>
    <property type="molecule type" value="Genomic_DNA"/>
</dbReference>
<evidence type="ECO:0000256" key="3">
    <source>
        <dbReference type="ARBA" id="ARBA00023163"/>
    </source>
</evidence>
<gene>
    <name evidence="7" type="ORF">TRM7615_02094</name>
</gene>
<keyword evidence="3" id="KW-0804">Transcription</keyword>
<dbReference type="PROSITE" id="PS50977">
    <property type="entry name" value="HTH_TETR_2"/>
    <property type="match status" value="1"/>
</dbReference>
<keyword evidence="5" id="KW-0812">Transmembrane</keyword>
<evidence type="ECO:0000313" key="8">
    <source>
        <dbReference type="Proteomes" id="UP000244898"/>
    </source>
</evidence>
<keyword evidence="5" id="KW-1133">Transmembrane helix</keyword>
<dbReference type="GO" id="GO:0003677">
    <property type="term" value="F:DNA binding"/>
    <property type="evidence" value="ECO:0007669"/>
    <property type="project" value="UniProtKB-UniRule"/>
</dbReference>
<feature type="domain" description="HTH tetR-type" evidence="6">
    <location>
        <begin position="8"/>
        <end position="68"/>
    </location>
</feature>
<evidence type="ECO:0000256" key="5">
    <source>
        <dbReference type="SAM" id="Phobius"/>
    </source>
</evidence>
<protein>
    <recommendedName>
        <fullName evidence="6">HTH tetR-type domain-containing protein</fullName>
    </recommendedName>
</protein>
<dbReference type="InterPro" id="IPR001647">
    <property type="entry name" value="HTH_TetR"/>
</dbReference>
<feature type="DNA-binding region" description="H-T-H motif" evidence="4">
    <location>
        <begin position="31"/>
        <end position="50"/>
    </location>
</feature>
<sequence length="194" mass="21788">MARPKMETERKAQILDALERIVLRDGLAKLTLAKVAEEAGLPRSLLRYFAGNKIDLVLLLFDRMIERGEAKLEQLEQVKQGSLSARQLVDLVLDELLGDEDLSLMVDELWPYAALDERIQERLRGLYQRLCHELSNLMAADGIGNSDQDRERRAYGIVSMGFGATFFADIGFMPSDPKAVRKAAHQLLLSDGTD</sequence>
<feature type="transmembrane region" description="Helical" evidence="5">
    <location>
        <begin position="154"/>
        <end position="173"/>
    </location>
</feature>
<keyword evidence="5" id="KW-0472">Membrane</keyword>
<dbReference type="SUPFAM" id="SSF46689">
    <property type="entry name" value="Homeodomain-like"/>
    <property type="match status" value="1"/>
</dbReference>
<dbReference type="PANTHER" id="PTHR47506:SF6">
    <property type="entry name" value="HTH-TYPE TRANSCRIPTIONAL REPRESSOR NEMR"/>
    <property type="match status" value="1"/>
</dbReference>
<keyword evidence="1" id="KW-0805">Transcription regulation</keyword>